<keyword evidence="8 13" id="KW-0812">Transmembrane</keyword>
<dbReference type="AlphaFoldDB" id="A0AB39UUA5"/>
<gene>
    <name evidence="16" type="primary">ftsX</name>
    <name evidence="16" type="ORF">AAIA72_13295</name>
</gene>
<dbReference type="InterPro" id="IPR040690">
    <property type="entry name" value="FtsX_ECD"/>
</dbReference>
<evidence type="ECO:0000259" key="14">
    <source>
        <dbReference type="Pfam" id="PF02687"/>
    </source>
</evidence>
<dbReference type="InterPro" id="IPR004513">
    <property type="entry name" value="FtsX"/>
</dbReference>
<dbReference type="Pfam" id="PF02687">
    <property type="entry name" value="FtsX"/>
    <property type="match status" value="1"/>
</dbReference>
<reference evidence="16" key="1">
    <citation type="submission" date="2024-05" db="EMBL/GenBank/DDBJ databases">
        <title>Genome sequencing of novel strain.</title>
        <authorList>
            <person name="Ganbat D."/>
            <person name="Ganbat S."/>
            <person name="Lee S.-J."/>
        </authorList>
    </citation>
    <scope>NUCLEOTIDE SEQUENCE</scope>
    <source>
        <strain evidence="16">SMD15-11</strain>
    </source>
</reference>
<feature type="transmembrane region" description="Helical" evidence="13">
    <location>
        <begin position="191"/>
        <end position="212"/>
    </location>
</feature>
<comment type="subunit">
    <text evidence="3">Forms a membrane-associated complex with FtsE.</text>
</comment>
<evidence type="ECO:0000256" key="2">
    <source>
        <dbReference type="ARBA" id="ARBA00007379"/>
    </source>
</evidence>
<accession>A0AB39UUA5</accession>
<dbReference type="InterPro" id="IPR047590">
    <property type="entry name" value="FtsX_proteobact-type"/>
</dbReference>
<dbReference type="PANTHER" id="PTHR47755">
    <property type="entry name" value="CELL DIVISION PROTEIN FTSX"/>
    <property type="match status" value="1"/>
</dbReference>
<dbReference type="GO" id="GO:0005886">
    <property type="term" value="C:plasma membrane"/>
    <property type="evidence" value="ECO:0007669"/>
    <property type="project" value="UniProtKB-SubCell"/>
</dbReference>
<protein>
    <recommendedName>
        <fullName evidence="4 12">Cell division protein FtsX</fullName>
    </recommendedName>
</protein>
<feature type="domain" description="FtsX extracellular" evidence="15">
    <location>
        <begin position="84"/>
        <end position="175"/>
    </location>
</feature>
<evidence type="ECO:0000256" key="12">
    <source>
        <dbReference type="PIRNR" id="PIRNR003097"/>
    </source>
</evidence>
<evidence type="ECO:0000259" key="15">
    <source>
        <dbReference type="Pfam" id="PF18075"/>
    </source>
</evidence>
<keyword evidence="7 12" id="KW-0132">Cell division</keyword>
<evidence type="ECO:0000256" key="8">
    <source>
        <dbReference type="ARBA" id="ARBA00022692"/>
    </source>
</evidence>
<comment type="subcellular location">
    <subcellularLocation>
        <location evidence="1">Cell inner membrane</location>
        <topology evidence="1">Multi-pass membrane protein</topology>
    </subcellularLocation>
</comment>
<evidence type="ECO:0000256" key="9">
    <source>
        <dbReference type="ARBA" id="ARBA00022989"/>
    </source>
</evidence>
<evidence type="ECO:0000256" key="13">
    <source>
        <dbReference type="SAM" id="Phobius"/>
    </source>
</evidence>
<feature type="transmembrane region" description="Helical" evidence="13">
    <location>
        <begin position="250"/>
        <end position="270"/>
    </location>
</feature>
<evidence type="ECO:0000256" key="10">
    <source>
        <dbReference type="ARBA" id="ARBA00023136"/>
    </source>
</evidence>
<dbReference type="GO" id="GO:0032153">
    <property type="term" value="C:cell division site"/>
    <property type="evidence" value="ECO:0007669"/>
    <property type="project" value="TreeGrafter"/>
</dbReference>
<dbReference type="RefSeq" id="WP_369600794.1">
    <property type="nucleotide sequence ID" value="NZ_CP154858.1"/>
</dbReference>
<evidence type="ECO:0000256" key="3">
    <source>
        <dbReference type="ARBA" id="ARBA00011160"/>
    </source>
</evidence>
<organism evidence="16">
    <name type="scientific">Thermohahella caldifontis</name>
    <dbReference type="NCBI Taxonomy" id="3142973"/>
    <lineage>
        <taxon>Bacteria</taxon>
        <taxon>Pseudomonadati</taxon>
        <taxon>Pseudomonadota</taxon>
        <taxon>Gammaproteobacteria</taxon>
        <taxon>Oceanospirillales</taxon>
        <taxon>Hahellaceae</taxon>
        <taxon>Thermohahella</taxon>
    </lineage>
</organism>
<sequence length="323" mass="34835">MSTPQASPRTRGAETSRQAPWEAYLAHHRESAQTSLRDQLAHPWATLLTALAMAIALALPALMAVGLGNIGALTQALDSTRQATLYFAEPPDDATVLQLRTRLQKDADVQSVVYVSPEKALELFRAYSEAADLLAGLDSNPLPASLQITLRPETPLDRLRALKAGWQAIPGVESVQLDTVWLERLHAFESLASTGFGLLAVLLGLAVVLFMGNTIRLAIENRRDEILVARLVGATDAWVRRPFLYLGAGYGLWGGLLAVVLVHACLLALSDSVAQLSAAYASDFSLVWPGFSGSLLILLTGVVLGWAGAWLTVLRQLQDVEPR</sequence>
<keyword evidence="9 13" id="KW-1133">Transmembrane helix</keyword>
<evidence type="ECO:0000313" key="16">
    <source>
        <dbReference type="EMBL" id="XDT71770.1"/>
    </source>
</evidence>
<evidence type="ECO:0000256" key="4">
    <source>
        <dbReference type="ARBA" id="ARBA00021907"/>
    </source>
</evidence>
<evidence type="ECO:0000256" key="1">
    <source>
        <dbReference type="ARBA" id="ARBA00004429"/>
    </source>
</evidence>
<proteinExistence type="inferred from homology"/>
<keyword evidence="11 12" id="KW-0131">Cell cycle</keyword>
<dbReference type="PIRSF" id="PIRSF003097">
    <property type="entry name" value="FtsX"/>
    <property type="match status" value="1"/>
</dbReference>
<keyword evidence="5 12" id="KW-1003">Cell membrane</keyword>
<feature type="transmembrane region" description="Helical" evidence="13">
    <location>
        <begin position="44"/>
        <end position="67"/>
    </location>
</feature>
<evidence type="ECO:0000256" key="6">
    <source>
        <dbReference type="ARBA" id="ARBA00022519"/>
    </source>
</evidence>
<dbReference type="Gene3D" id="3.30.70.3040">
    <property type="match status" value="1"/>
</dbReference>
<name>A0AB39UUA5_9GAMM</name>
<evidence type="ECO:0000256" key="5">
    <source>
        <dbReference type="ARBA" id="ARBA00022475"/>
    </source>
</evidence>
<dbReference type="KEGG" id="tcd:AAIA72_13295"/>
<dbReference type="GO" id="GO:0051301">
    <property type="term" value="P:cell division"/>
    <property type="evidence" value="ECO:0007669"/>
    <property type="project" value="UniProtKB-KW"/>
</dbReference>
<dbReference type="EMBL" id="CP154858">
    <property type="protein sequence ID" value="XDT71770.1"/>
    <property type="molecule type" value="Genomic_DNA"/>
</dbReference>
<keyword evidence="6 12" id="KW-0997">Cell inner membrane</keyword>
<feature type="domain" description="ABC3 transporter permease C-terminal" evidence="14">
    <location>
        <begin position="198"/>
        <end position="316"/>
    </location>
</feature>
<comment type="function">
    <text evidence="12">Part of the ABC transporter FtsEX involved in cellular division.</text>
</comment>
<comment type="similarity">
    <text evidence="2 12">Belongs to the ABC-4 integral membrane protein family. FtsX subfamily.</text>
</comment>
<dbReference type="InterPro" id="IPR003838">
    <property type="entry name" value="ABC3_permease_C"/>
</dbReference>
<feature type="transmembrane region" description="Helical" evidence="13">
    <location>
        <begin position="290"/>
        <end position="314"/>
    </location>
</feature>
<evidence type="ECO:0000256" key="7">
    <source>
        <dbReference type="ARBA" id="ARBA00022618"/>
    </source>
</evidence>
<dbReference type="PANTHER" id="PTHR47755:SF1">
    <property type="entry name" value="CELL DIVISION PROTEIN FTSX"/>
    <property type="match status" value="1"/>
</dbReference>
<evidence type="ECO:0000256" key="11">
    <source>
        <dbReference type="ARBA" id="ARBA00023306"/>
    </source>
</evidence>
<dbReference type="Pfam" id="PF18075">
    <property type="entry name" value="FtsX_ECD"/>
    <property type="match status" value="1"/>
</dbReference>
<keyword evidence="10 12" id="KW-0472">Membrane</keyword>
<dbReference type="NCBIfam" id="TIGR00439">
    <property type="entry name" value="FtsX_Gneg"/>
    <property type="match status" value="1"/>
</dbReference>